<dbReference type="GO" id="GO:0005829">
    <property type="term" value="C:cytosol"/>
    <property type="evidence" value="ECO:0007669"/>
    <property type="project" value="TreeGrafter"/>
</dbReference>
<dbReference type="SUPFAM" id="SSF52096">
    <property type="entry name" value="ClpP/crotonase"/>
    <property type="match status" value="1"/>
</dbReference>
<dbReference type="Pfam" id="PF00378">
    <property type="entry name" value="ECH_1"/>
    <property type="match status" value="1"/>
</dbReference>
<comment type="caution">
    <text evidence="2">The sequence shown here is derived from an EMBL/GenBank/DDBJ whole genome shotgun (WGS) entry which is preliminary data.</text>
</comment>
<keyword evidence="1" id="KW-0456">Lyase</keyword>
<evidence type="ECO:0000313" key="3">
    <source>
        <dbReference type="Proteomes" id="UP001219518"/>
    </source>
</evidence>
<dbReference type="PANTHER" id="PTHR11941">
    <property type="entry name" value="ENOYL-COA HYDRATASE-RELATED"/>
    <property type="match status" value="1"/>
</dbReference>
<dbReference type="PANTHER" id="PTHR11941:SF27">
    <property type="entry name" value="ETHYLMALONYL-COA DECARBOXYLASE"/>
    <property type="match status" value="1"/>
</dbReference>
<accession>A0AAE1HKR7</accession>
<sequence>MRRKRRQPDQTVLQSRYLCTLEFGYVCAGSVAPIFLKKITPCTLLFRKLSLSQRGMTLLHLPSVVRTAVRTFIKPLPSMTTTMSCYSDCGVHRFDGEDVNLVEVKEWLSQFGGGSVSLETNDSTGVAEIVLCHPSKKNAISGLMMVQLGSIIERLEKWSLGKGILVRGDGSMFCSGGDLDFARASAGAEGGFKMSCYMQNILSRLKALPMVSIALIHGQGALGGGAEIATACDWRLMTCSCLGIGLVHTRMGIVPAWGATSRLATLVGSRTALELITSARIVKPEEALKLGLIDAIVDPGPEGNGFSDASEWLLKHIQTDSEVIRAAKLTLTHYDNLVGRSKVLEEERRLFAPLWGGPANQKALNSRIKHLK</sequence>
<dbReference type="GO" id="GO:0016829">
    <property type="term" value="F:lyase activity"/>
    <property type="evidence" value="ECO:0007669"/>
    <property type="project" value="UniProtKB-KW"/>
</dbReference>
<keyword evidence="3" id="KW-1185">Reference proteome</keyword>
<evidence type="ECO:0000256" key="1">
    <source>
        <dbReference type="ARBA" id="ARBA00023239"/>
    </source>
</evidence>
<reference evidence="2" key="1">
    <citation type="submission" date="2021-07" db="EMBL/GenBank/DDBJ databases">
        <authorList>
            <person name="Catto M.A."/>
            <person name="Jacobson A."/>
            <person name="Kennedy G."/>
            <person name="Labadie P."/>
            <person name="Hunt B.G."/>
            <person name="Srinivasan R."/>
        </authorList>
    </citation>
    <scope>NUCLEOTIDE SEQUENCE</scope>
    <source>
        <strain evidence="2">PL_HMW_Pooled</strain>
        <tissue evidence="2">Head</tissue>
    </source>
</reference>
<dbReference type="EMBL" id="JAHWGI010001142">
    <property type="protein sequence ID" value="KAK3923156.1"/>
    <property type="molecule type" value="Genomic_DNA"/>
</dbReference>
<dbReference type="GO" id="GO:0006635">
    <property type="term" value="P:fatty acid beta-oxidation"/>
    <property type="evidence" value="ECO:0007669"/>
    <property type="project" value="TreeGrafter"/>
</dbReference>
<gene>
    <name evidence="2" type="ORF">KUF71_000238</name>
</gene>
<organism evidence="2 3">
    <name type="scientific">Frankliniella fusca</name>
    <dbReference type="NCBI Taxonomy" id="407009"/>
    <lineage>
        <taxon>Eukaryota</taxon>
        <taxon>Metazoa</taxon>
        <taxon>Ecdysozoa</taxon>
        <taxon>Arthropoda</taxon>
        <taxon>Hexapoda</taxon>
        <taxon>Insecta</taxon>
        <taxon>Pterygota</taxon>
        <taxon>Neoptera</taxon>
        <taxon>Paraneoptera</taxon>
        <taxon>Thysanoptera</taxon>
        <taxon>Terebrantia</taxon>
        <taxon>Thripoidea</taxon>
        <taxon>Thripidae</taxon>
        <taxon>Frankliniella</taxon>
    </lineage>
</organism>
<dbReference type="InterPro" id="IPR001753">
    <property type="entry name" value="Enoyl-CoA_hydra/iso"/>
</dbReference>
<proteinExistence type="predicted"/>
<dbReference type="AlphaFoldDB" id="A0AAE1HKR7"/>
<dbReference type="InterPro" id="IPR029045">
    <property type="entry name" value="ClpP/crotonase-like_dom_sf"/>
</dbReference>
<dbReference type="CDD" id="cd06558">
    <property type="entry name" value="crotonase-like"/>
    <property type="match status" value="1"/>
</dbReference>
<protein>
    <submittedName>
        <fullName evidence="2">Ethylmalonyl-CoA decarboxylase</fullName>
    </submittedName>
</protein>
<evidence type="ECO:0000313" key="2">
    <source>
        <dbReference type="EMBL" id="KAK3923156.1"/>
    </source>
</evidence>
<dbReference type="Proteomes" id="UP001219518">
    <property type="component" value="Unassembled WGS sequence"/>
</dbReference>
<reference evidence="2" key="2">
    <citation type="journal article" date="2023" name="BMC Genomics">
        <title>Pest status, molecular evolution, and epigenetic factors derived from the genome assembly of Frankliniella fusca, a thysanopteran phytovirus vector.</title>
        <authorList>
            <person name="Catto M.A."/>
            <person name="Labadie P.E."/>
            <person name="Jacobson A.L."/>
            <person name="Kennedy G.G."/>
            <person name="Srinivasan R."/>
            <person name="Hunt B.G."/>
        </authorList>
    </citation>
    <scope>NUCLEOTIDE SEQUENCE</scope>
    <source>
        <strain evidence="2">PL_HMW_Pooled</strain>
    </source>
</reference>
<dbReference type="Gene3D" id="3.90.226.10">
    <property type="entry name" value="2-enoyl-CoA Hydratase, Chain A, domain 1"/>
    <property type="match status" value="1"/>
</dbReference>
<name>A0AAE1HKR7_9NEOP</name>